<reference evidence="1" key="1">
    <citation type="submission" date="2020-04" db="EMBL/GenBank/DDBJ databases">
        <authorList>
            <person name="Brown S."/>
        </authorList>
    </citation>
    <scope>NUCLEOTIDE SEQUENCE</scope>
    <source>
        <strain evidence="1">DJ015</strain>
    </source>
</reference>
<dbReference type="RefSeq" id="WP_171781445.1">
    <property type="nucleotide sequence ID" value="NZ_JABAGV010000021.1"/>
</dbReference>
<comment type="caution">
    <text evidence="1">The sequence shown here is derived from an EMBL/GenBank/DDBJ whole genome shotgun (WGS) entry which is preliminary data.</text>
</comment>
<dbReference type="EMBL" id="JABAGV010000021">
    <property type="protein sequence ID" value="MBC2475010.1"/>
    <property type="molecule type" value="Genomic_DNA"/>
</dbReference>
<protein>
    <submittedName>
        <fullName evidence="1">Abi family protein</fullName>
    </submittedName>
</protein>
<evidence type="ECO:0000313" key="1">
    <source>
        <dbReference type="EMBL" id="MBC2475010.1"/>
    </source>
</evidence>
<proteinExistence type="predicted"/>
<reference evidence="1" key="2">
    <citation type="journal article" date="2022" name="Nat. Biotechnol.">
        <title>Carbon-negative production of acetone and isopropanol by gas fermentation at industrial pilot scale.</title>
        <authorList>
            <person name="Liew F.E."/>
            <person name="Nogle R."/>
            <person name="Abdalla T."/>
            <person name="Rasor B.J."/>
            <person name="Canter C."/>
            <person name="Jensen R.O."/>
            <person name="Wang L."/>
            <person name="Strutz J."/>
            <person name="Chirania P."/>
            <person name="De Tissera S."/>
            <person name="Mueller A.P."/>
            <person name="Ruan Z."/>
            <person name="Gao A."/>
            <person name="Tran L."/>
            <person name="Engle N.L."/>
            <person name="Bromley J.C."/>
            <person name="Daniell J."/>
            <person name="Conrado R."/>
            <person name="Tschaplinski T.J."/>
            <person name="Giannone R.J."/>
            <person name="Hettich R.L."/>
            <person name="Karim A.S."/>
            <person name="Simpson S.D."/>
            <person name="Brown S.D."/>
            <person name="Leang C."/>
            <person name="Jewett M.C."/>
            <person name="Kopke M."/>
        </authorList>
    </citation>
    <scope>NUCLEOTIDE SEQUENCE</scope>
    <source>
        <strain evidence="1">DJ015</strain>
    </source>
</reference>
<dbReference type="AlphaFoldDB" id="A0AAW3W877"/>
<accession>A0AAW3W877</accession>
<sequence>MSDNKPKPTRTKEELLEHWKNKKLLISDTNKVLETIARHNYYRLSGYAKYFYNKERNFIKETSFDDIYNLYLFDGELRSLIQNLTEEIELNFRSYIASYIADNFGPLGYLDSTNFFDSDHHKDFDDIVKIKVNQYKDKPFIKWNTEHHGSDLPIWILVEILSFTNLSMLYSNLIIEDQKNIIFRNYSSRAVTSNAIDVKDWIHSICDVRNICAHYEKLFNLNSIWLKMPKEYKSEKNNTLFALLLICKELILDELKWTKFIQDLDYIINKYNIKISYLSGFSPDWRNRLKKIRKVKWNL</sequence>
<evidence type="ECO:0000313" key="2">
    <source>
        <dbReference type="Proteomes" id="UP001194098"/>
    </source>
</evidence>
<name>A0AAW3W877_CLOBE</name>
<dbReference type="Pfam" id="PF07751">
    <property type="entry name" value="Abi_2"/>
    <property type="match status" value="1"/>
</dbReference>
<organism evidence="1 2">
    <name type="scientific">Clostridium beijerinckii</name>
    <name type="common">Clostridium MP</name>
    <dbReference type="NCBI Taxonomy" id="1520"/>
    <lineage>
        <taxon>Bacteria</taxon>
        <taxon>Bacillati</taxon>
        <taxon>Bacillota</taxon>
        <taxon>Clostridia</taxon>
        <taxon>Eubacteriales</taxon>
        <taxon>Clostridiaceae</taxon>
        <taxon>Clostridium</taxon>
    </lineage>
</organism>
<dbReference type="Proteomes" id="UP001194098">
    <property type="component" value="Unassembled WGS sequence"/>
</dbReference>
<dbReference type="InterPro" id="IPR011664">
    <property type="entry name" value="Abi_system_AbiD/AbiF-like"/>
</dbReference>
<gene>
    <name evidence="1" type="ORF">HGI39_09865</name>
</gene>